<name>A0ABD1PSX9_9LAMI</name>
<evidence type="ECO:0000256" key="8">
    <source>
        <dbReference type="ARBA" id="ARBA00022490"/>
    </source>
</evidence>
<evidence type="ECO:0000256" key="16">
    <source>
        <dbReference type="ARBA" id="ARBA00023242"/>
    </source>
</evidence>
<dbReference type="GO" id="GO:0005634">
    <property type="term" value="C:nucleus"/>
    <property type="evidence" value="ECO:0007669"/>
    <property type="project" value="UniProtKB-SubCell"/>
</dbReference>
<comment type="caution">
    <text evidence="18">The sequence shown here is derived from an EMBL/GenBank/DDBJ whole genome shotgun (WGS) entry which is preliminary data.</text>
</comment>
<dbReference type="AlphaFoldDB" id="A0ABD1PSX9"/>
<keyword evidence="19" id="KW-1185">Reference proteome</keyword>
<dbReference type="GO" id="GO:0046872">
    <property type="term" value="F:metal ion binding"/>
    <property type="evidence" value="ECO:0007669"/>
    <property type="project" value="UniProtKB-KW"/>
</dbReference>
<keyword evidence="12" id="KW-0269">Exonuclease</keyword>
<keyword evidence="16" id="KW-0539">Nucleus</keyword>
<evidence type="ECO:0000256" key="10">
    <source>
        <dbReference type="ARBA" id="ARBA00022723"/>
    </source>
</evidence>
<evidence type="ECO:0000313" key="19">
    <source>
        <dbReference type="Proteomes" id="UP001604336"/>
    </source>
</evidence>
<dbReference type="Proteomes" id="UP001604336">
    <property type="component" value="Unassembled WGS sequence"/>
</dbReference>
<dbReference type="EMBL" id="JBFOLK010000013">
    <property type="protein sequence ID" value="KAL2467044.1"/>
    <property type="molecule type" value="Genomic_DNA"/>
</dbReference>
<sequence>MDTEFPGVVFHHPELHYSSLSPSQNYLIMKKNVDALKIIQFGLTLADAYGNLPDFGTQYCYVWEFNFNDFDVGKDLQNPDSIALLKRQGIDFSKNKQIGISSYKFAKLFMASGLSMVWLEQNRTWITFHSTYDFGFLVKILSHRNLPNDLSQFMGLVRMYFGIKVFDMKQIIGFLQIYGGGLERVAMSLNVKRMAGKSHQAGSDSLLMMQTFIELKKINFNGPTKVSLNDFNYMLHGLATN</sequence>
<dbReference type="Gene3D" id="3.30.420.10">
    <property type="entry name" value="Ribonuclease H-like superfamily/Ribonuclease H"/>
    <property type="match status" value="1"/>
</dbReference>
<dbReference type="PANTHER" id="PTHR10797">
    <property type="entry name" value="CCR4-NOT TRANSCRIPTION COMPLEX SUBUNIT"/>
    <property type="match status" value="1"/>
</dbReference>
<evidence type="ECO:0000256" key="17">
    <source>
        <dbReference type="ARBA" id="ARBA00025148"/>
    </source>
</evidence>
<evidence type="ECO:0000256" key="3">
    <source>
        <dbReference type="ARBA" id="ARBA00004123"/>
    </source>
</evidence>
<evidence type="ECO:0000256" key="11">
    <source>
        <dbReference type="ARBA" id="ARBA00022801"/>
    </source>
</evidence>
<evidence type="ECO:0000256" key="1">
    <source>
        <dbReference type="ARBA" id="ARBA00001663"/>
    </source>
</evidence>
<keyword evidence="11" id="KW-0378">Hydrolase</keyword>
<organism evidence="18 19">
    <name type="scientific">Abeliophyllum distichum</name>
    <dbReference type="NCBI Taxonomy" id="126358"/>
    <lineage>
        <taxon>Eukaryota</taxon>
        <taxon>Viridiplantae</taxon>
        <taxon>Streptophyta</taxon>
        <taxon>Embryophyta</taxon>
        <taxon>Tracheophyta</taxon>
        <taxon>Spermatophyta</taxon>
        <taxon>Magnoliopsida</taxon>
        <taxon>eudicotyledons</taxon>
        <taxon>Gunneridae</taxon>
        <taxon>Pentapetalae</taxon>
        <taxon>asterids</taxon>
        <taxon>lamiids</taxon>
        <taxon>Lamiales</taxon>
        <taxon>Oleaceae</taxon>
        <taxon>Forsythieae</taxon>
        <taxon>Abeliophyllum</taxon>
    </lineage>
</organism>
<accession>A0ABD1PSX9</accession>
<evidence type="ECO:0000256" key="14">
    <source>
        <dbReference type="ARBA" id="ARBA00023015"/>
    </source>
</evidence>
<comment type="catalytic activity">
    <reaction evidence="1">
        <text>Exonucleolytic cleavage of poly(A) to 5'-AMP.</text>
        <dbReference type="EC" id="3.1.13.4"/>
    </reaction>
</comment>
<protein>
    <recommendedName>
        <fullName evidence="7">poly(A)-specific ribonuclease</fullName>
        <ecNumber evidence="7">3.1.13.4</ecNumber>
    </recommendedName>
</protein>
<evidence type="ECO:0000256" key="15">
    <source>
        <dbReference type="ARBA" id="ARBA00023163"/>
    </source>
</evidence>
<dbReference type="InterPro" id="IPR012337">
    <property type="entry name" value="RNaseH-like_sf"/>
</dbReference>
<gene>
    <name evidence="18" type="ORF">Adt_42895</name>
</gene>
<comment type="subunit">
    <text evidence="6">Component of the CCR4-NOT complex, at least composed of CRR4 and CAF1 proteins.</text>
</comment>
<evidence type="ECO:0000256" key="7">
    <source>
        <dbReference type="ARBA" id="ARBA00012161"/>
    </source>
</evidence>
<comment type="similarity">
    <text evidence="5">Belongs to the CAF1 family.</text>
</comment>
<evidence type="ECO:0000256" key="13">
    <source>
        <dbReference type="ARBA" id="ARBA00022884"/>
    </source>
</evidence>
<keyword evidence="8" id="KW-0963">Cytoplasm</keyword>
<evidence type="ECO:0000256" key="9">
    <source>
        <dbReference type="ARBA" id="ARBA00022722"/>
    </source>
</evidence>
<keyword evidence="15" id="KW-0804">Transcription</keyword>
<proteinExistence type="inferred from homology"/>
<reference evidence="19" key="1">
    <citation type="submission" date="2024-07" db="EMBL/GenBank/DDBJ databases">
        <title>Two chromosome-level genome assemblies of Korean endemic species Abeliophyllum distichum and Forsythia ovata (Oleaceae).</title>
        <authorList>
            <person name="Jang H."/>
        </authorList>
    </citation>
    <scope>NUCLEOTIDE SEQUENCE [LARGE SCALE GENOMIC DNA]</scope>
</reference>
<dbReference type="GO" id="GO:0004535">
    <property type="term" value="F:poly(A)-specific ribonuclease activity"/>
    <property type="evidence" value="ECO:0007669"/>
    <property type="project" value="UniProtKB-EC"/>
</dbReference>
<keyword evidence="13" id="KW-0694">RNA-binding</keyword>
<comment type="cofactor">
    <cofactor evidence="2">
        <name>a divalent metal cation</name>
        <dbReference type="ChEBI" id="CHEBI:60240"/>
    </cofactor>
</comment>
<comment type="subcellular location">
    <subcellularLocation>
        <location evidence="4">Cytoplasm</location>
    </subcellularLocation>
    <subcellularLocation>
        <location evidence="3">Nucleus</location>
    </subcellularLocation>
</comment>
<evidence type="ECO:0000256" key="12">
    <source>
        <dbReference type="ARBA" id="ARBA00022839"/>
    </source>
</evidence>
<dbReference type="InterPro" id="IPR006941">
    <property type="entry name" value="RNase_CAF1"/>
</dbReference>
<dbReference type="InterPro" id="IPR039637">
    <property type="entry name" value="CNOT7/CNOT8/Pop2"/>
</dbReference>
<dbReference type="EC" id="3.1.13.4" evidence="7"/>
<dbReference type="InterPro" id="IPR036397">
    <property type="entry name" value="RNaseH_sf"/>
</dbReference>
<evidence type="ECO:0000256" key="4">
    <source>
        <dbReference type="ARBA" id="ARBA00004496"/>
    </source>
</evidence>
<comment type="function">
    <text evidence="17">Ubiquitous transcription factor required for a diverse set of processes. It is a component of the CCR4 complex involved in the control of gene expression.</text>
</comment>
<keyword evidence="10" id="KW-0479">Metal-binding</keyword>
<dbReference type="GO" id="GO:0003723">
    <property type="term" value="F:RNA binding"/>
    <property type="evidence" value="ECO:0007669"/>
    <property type="project" value="UniProtKB-KW"/>
</dbReference>
<dbReference type="SUPFAM" id="SSF53098">
    <property type="entry name" value="Ribonuclease H-like"/>
    <property type="match status" value="1"/>
</dbReference>
<dbReference type="Pfam" id="PF04857">
    <property type="entry name" value="CAF1"/>
    <property type="match status" value="1"/>
</dbReference>
<keyword evidence="14" id="KW-0805">Transcription regulation</keyword>
<evidence type="ECO:0000313" key="18">
    <source>
        <dbReference type="EMBL" id="KAL2467044.1"/>
    </source>
</evidence>
<evidence type="ECO:0000256" key="6">
    <source>
        <dbReference type="ARBA" id="ARBA00011757"/>
    </source>
</evidence>
<evidence type="ECO:0000256" key="2">
    <source>
        <dbReference type="ARBA" id="ARBA00001968"/>
    </source>
</evidence>
<dbReference type="GO" id="GO:0005737">
    <property type="term" value="C:cytoplasm"/>
    <property type="evidence" value="ECO:0007669"/>
    <property type="project" value="UniProtKB-SubCell"/>
</dbReference>
<keyword evidence="9" id="KW-0540">Nuclease</keyword>
<evidence type="ECO:0000256" key="5">
    <source>
        <dbReference type="ARBA" id="ARBA00008372"/>
    </source>
</evidence>